<accession>A0ABT8STX5</accession>
<dbReference type="InterPro" id="IPR002656">
    <property type="entry name" value="Acyl_transf_3_dom"/>
</dbReference>
<keyword evidence="3" id="KW-0012">Acyltransferase</keyword>
<feature type="transmembrane region" description="Helical" evidence="1">
    <location>
        <begin position="295"/>
        <end position="316"/>
    </location>
</feature>
<feature type="transmembrane region" description="Helical" evidence="1">
    <location>
        <begin position="192"/>
        <end position="213"/>
    </location>
</feature>
<dbReference type="RefSeq" id="WP_302075961.1">
    <property type="nucleotide sequence ID" value="NZ_JAUKWQ010000001.1"/>
</dbReference>
<organism evidence="3 4">
    <name type="scientific">Rhizobium oryzicola</name>
    <dbReference type="NCBI Taxonomy" id="1232668"/>
    <lineage>
        <taxon>Bacteria</taxon>
        <taxon>Pseudomonadati</taxon>
        <taxon>Pseudomonadota</taxon>
        <taxon>Alphaproteobacteria</taxon>
        <taxon>Hyphomicrobiales</taxon>
        <taxon>Rhizobiaceae</taxon>
        <taxon>Rhizobium/Agrobacterium group</taxon>
        <taxon>Rhizobium</taxon>
    </lineage>
</organism>
<dbReference type="GO" id="GO:0016746">
    <property type="term" value="F:acyltransferase activity"/>
    <property type="evidence" value="ECO:0007669"/>
    <property type="project" value="UniProtKB-KW"/>
</dbReference>
<feature type="domain" description="Acyltransferase 3" evidence="2">
    <location>
        <begin position="8"/>
        <end position="344"/>
    </location>
</feature>
<keyword evidence="1" id="KW-1133">Transmembrane helix</keyword>
<sequence>MNTVKRIPALDGVRAIAVVAVLLAHFPAIEGVPFSALLNRLVHALRLSTLGVDLFFVLSGFLITRILINEKRETGHIQLGSFYIKRTIRIVPIYILCLLVSAAFFGFSQSEILSLSTYTFNLYHPFYPAPHAMEHTWSLSVEEQFYLAWPFLISAIPMRSGRLITAILVPALAVLAGSLFALNFSGPLADDLIYMSSATRMLSLSLGGYLAFSESEGFSFSGARCLQLLGAGTAILVTAILARAAGVIPPEGLYWVLAIVGFGLVSTAVLALVALGSGPAPAVIRRGLDYPPLRYVGKISYGLYLYHYPVLFALKMNEAAVGDHGVSIARWGCGLGMTVALAVASFHLIEVQFLKLKARFESARRKLSKPVMAMH</sequence>
<reference evidence="3" key="2">
    <citation type="submission" date="2023-07" db="EMBL/GenBank/DDBJ databases">
        <authorList>
            <person name="Sun H."/>
        </authorList>
    </citation>
    <scope>NUCLEOTIDE SEQUENCE</scope>
    <source>
        <strain evidence="3">05753</strain>
    </source>
</reference>
<feature type="transmembrane region" description="Helical" evidence="1">
    <location>
        <begin position="252"/>
        <end position="275"/>
    </location>
</feature>
<dbReference type="EMBL" id="JAUKWQ010000001">
    <property type="protein sequence ID" value="MDO1581880.1"/>
    <property type="molecule type" value="Genomic_DNA"/>
</dbReference>
<keyword evidence="4" id="KW-1185">Reference proteome</keyword>
<dbReference type="Proteomes" id="UP001169006">
    <property type="component" value="Unassembled WGS sequence"/>
</dbReference>
<keyword evidence="3" id="KW-0808">Transferase</keyword>
<feature type="transmembrane region" description="Helical" evidence="1">
    <location>
        <begin position="328"/>
        <end position="349"/>
    </location>
</feature>
<dbReference type="PANTHER" id="PTHR23028">
    <property type="entry name" value="ACETYLTRANSFERASE"/>
    <property type="match status" value="1"/>
</dbReference>
<dbReference type="Pfam" id="PF01757">
    <property type="entry name" value="Acyl_transf_3"/>
    <property type="match status" value="1"/>
</dbReference>
<protein>
    <submittedName>
        <fullName evidence="3">Acyltransferase</fullName>
        <ecNumber evidence="3">2.3.-.-</ecNumber>
    </submittedName>
</protein>
<comment type="caution">
    <text evidence="3">The sequence shown here is derived from an EMBL/GenBank/DDBJ whole genome shotgun (WGS) entry which is preliminary data.</text>
</comment>
<gene>
    <name evidence="3" type="ORF">Q2T52_07195</name>
</gene>
<evidence type="ECO:0000256" key="1">
    <source>
        <dbReference type="SAM" id="Phobius"/>
    </source>
</evidence>
<evidence type="ECO:0000313" key="3">
    <source>
        <dbReference type="EMBL" id="MDO1581880.1"/>
    </source>
</evidence>
<evidence type="ECO:0000259" key="2">
    <source>
        <dbReference type="Pfam" id="PF01757"/>
    </source>
</evidence>
<evidence type="ECO:0000313" key="4">
    <source>
        <dbReference type="Proteomes" id="UP001169006"/>
    </source>
</evidence>
<dbReference type="PANTHER" id="PTHR23028:SF53">
    <property type="entry name" value="ACYL_TRANSF_3 DOMAIN-CONTAINING PROTEIN"/>
    <property type="match status" value="1"/>
</dbReference>
<feature type="transmembrane region" description="Helical" evidence="1">
    <location>
        <begin position="88"/>
        <end position="107"/>
    </location>
</feature>
<reference evidence="3" key="1">
    <citation type="journal article" date="2015" name="Int. J. Syst. Evol. Microbiol.">
        <title>Rhizobium oryzicola sp. nov., potential plant-growth-promoting endophytic bacteria isolated from rice roots.</title>
        <authorList>
            <person name="Zhang X.X."/>
            <person name="Gao J.S."/>
            <person name="Cao Y.H."/>
            <person name="Sheirdil R.A."/>
            <person name="Wang X.C."/>
            <person name="Zhang L."/>
        </authorList>
    </citation>
    <scope>NUCLEOTIDE SEQUENCE</scope>
    <source>
        <strain evidence="3">05753</strain>
    </source>
</reference>
<feature type="transmembrane region" description="Helical" evidence="1">
    <location>
        <begin position="49"/>
        <end position="68"/>
    </location>
</feature>
<keyword evidence="1" id="KW-0812">Transmembrane</keyword>
<dbReference type="InterPro" id="IPR050879">
    <property type="entry name" value="Acyltransferase_3"/>
</dbReference>
<feature type="transmembrane region" description="Helical" evidence="1">
    <location>
        <begin position="163"/>
        <end position="186"/>
    </location>
</feature>
<feature type="transmembrane region" description="Helical" evidence="1">
    <location>
        <begin position="225"/>
        <end position="246"/>
    </location>
</feature>
<proteinExistence type="predicted"/>
<dbReference type="EC" id="2.3.-.-" evidence="3"/>
<keyword evidence="1" id="KW-0472">Membrane</keyword>
<name>A0ABT8STX5_9HYPH</name>
<feature type="transmembrane region" description="Helical" evidence="1">
    <location>
        <begin position="12"/>
        <end position="29"/>
    </location>
</feature>